<evidence type="ECO:0000313" key="4">
    <source>
        <dbReference type="EMBL" id="GJT23131.1"/>
    </source>
</evidence>
<evidence type="ECO:0000256" key="2">
    <source>
        <dbReference type="SAM" id="MobiDB-lite"/>
    </source>
</evidence>
<evidence type="ECO:0000313" key="5">
    <source>
        <dbReference type="Proteomes" id="UP001151760"/>
    </source>
</evidence>
<proteinExistence type="predicted"/>
<dbReference type="PANTHER" id="PTHR31099">
    <property type="entry name" value="OS06G0165300 PROTEIN"/>
    <property type="match status" value="1"/>
</dbReference>
<reference evidence="4" key="1">
    <citation type="journal article" date="2022" name="Int. J. Mol. Sci.">
        <title>Draft Genome of Tanacetum Coccineum: Genomic Comparison of Closely Related Tanacetum-Family Plants.</title>
        <authorList>
            <person name="Yamashiro T."/>
            <person name="Shiraishi A."/>
            <person name="Nakayama K."/>
            <person name="Satake H."/>
        </authorList>
    </citation>
    <scope>NUCLEOTIDE SEQUENCE</scope>
</reference>
<keyword evidence="1" id="KW-0175">Coiled coil</keyword>
<feature type="region of interest" description="Disordered" evidence="2">
    <location>
        <begin position="746"/>
        <end position="770"/>
    </location>
</feature>
<dbReference type="InterPro" id="IPR007321">
    <property type="entry name" value="Transposase_28"/>
</dbReference>
<feature type="region of interest" description="Disordered" evidence="2">
    <location>
        <begin position="124"/>
        <end position="178"/>
    </location>
</feature>
<feature type="coiled-coil region" evidence="1">
    <location>
        <begin position="905"/>
        <end position="960"/>
    </location>
</feature>
<evidence type="ECO:0000256" key="1">
    <source>
        <dbReference type="SAM" id="Coils"/>
    </source>
</evidence>
<feature type="region of interest" description="Disordered" evidence="2">
    <location>
        <begin position="1106"/>
        <end position="1125"/>
    </location>
</feature>
<dbReference type="EMBL" id="BQNB010014029">
    <property type="protein sequence ID" value="GJT23131.1"/>
    <property type="molecule type" value="Genomic_DNA"/>
</dbReference>
<comment type="caution">
    <text evidence="4">The sequence shown here is derived from an EMBL/GenBank/DDBJ whole genome shotgun (WGS) entry which is preliminary data.</text>
</comment>
<keyword evidence="5" id="KW-1185">Reference proteome</keyword>
<feature type="compositionally biased region" description="Polar residues" evidence="2">
    <location>
        <begin position="135"/>
        <end position="148"/>
    </location>
</feature>
<reference evidence="4" key="2">
    <citation type="submission" date="2022-01" db="EMBL/GenBank/DDBJ databases">
        <authorList>
            <person name="Yamashiro T."/>
            <person name="Shiraishi A."/>
            <person name="Satake H."/>
            <person name="Nakayama K."/>
        </authorList>
    </citation>
    <scope>NUCLEOTIDE SEQUENCE</scope>
</reference>
<gene>
    <name evidence="4" type="ORF">Tco_0893068</name>
</gene>
<dbReference type="Pfam" id="PF04195">
    <property type="entry name" value="Transposase_28"/>
    <property type="match status" value="1"/>
</dbReference>
<feature type="domain" description="Transposase (putative) gypsy type" evidence="3">
    <location>
        <begin position="493"/>
        <end position="551"/>
    </location>
</feature>
<dbReference type="PANTHER" id="PTHR31099:SF28">
    <property type="entry name" value="F5J5.12"/>
    <property type="match status" value="1"/>
</dbReference>
<dbReference type="Proteomes" id="UP001151760">
    <property type="component" value="Unassembled WGS sequence"/>
</dbReference>
<name>A0ABQ5CAY3_9ASTR</name>
<sequence length="1125" mass="124283">MLCKQGDWFSFAKRRAPSLVYIDNNRSCVKHWKSRFFLIDRRAIPDSMVWRHPSAAIDDPRLAAGSFSMADKSRVCDSVLWGVNGNVMGIHDFLCLPEWTGAEVQEEPHLDDHAVGTPSSKILAKAEASQKRKASTSGATSRHVTKCTSDIDDDDACGGSSAAPTAEGPGTRDSRGKGIMANDVVAPSVSVSRPRPSFGPAPLFRDVSGDGIHTDFFPFSAGPYYATYLEGGVDGNCEFTREEWDAPYWPTFGVLTKEVFKDPTFCKTVVDQFPTPGEMVRVKSLSDDQLTTKMSVLYWMMMSHSGELLARYHGPRLRERRGRKRSSLDNLYAKVARLSADLNRATILEAKKDKEILRLKATPSDFASFFRGQFYGLVQKFLASDKFSRVQGELHSLAASAGFERGLSMHRTKDEFFAVLKKMAHFVPGAQGRLDEASPLVSLLAAASPFESRFGKTYRIPLDLHPRLHDPGFIMDHLPGDAIGIYSEFLWFSGIRIPFSTFLLSVLKYFKVHISQLVPLGLDKVVSFEVVCRDLNIVTIFTLFRVFQCLCKQRDWFSFSKHRNTKDVCMDDGPSSPKKWKNKFFLIDRRAIPDYLTWRHSCSCVSDDLPTNGYDRNDVERLCARLIYLREMREDVLVHSGLSSVWFNNECDLMSIYDFMTLSSWGDAKVAEELHHLSLPLLERVPSHTTAPAAEGAMIPLPTLDEIIASLPDPRLAKKSKGPSQARAEGINEADLTDLCAKIENSLERDEGTSTGAASAPTPRLGKRLGAPPSMAVVSASGPSHVGTSVHASTYGHSFSLGGAAVSGQAGKSRVEVVRRQMDSLDSLARSALARDVEYDPILKDDFGTATHGKEIYLTLFSLALGPYQIALLVSHGEKLNSRYTGLVTARNHLQEKFDRKAGYVKVLRSEVTTLDGKLERMQKDCDALGQENKELLSQKDDASDKVKELQTQLTDARVTSKNQLALEKAKSQGYKDVVDGLREEVTWFVGSDVENLVQKLLSSDEFHVALVHVAYLGINYGVERGLRMGRTDAEFEVAVQKFSNFHIGAKADFDKALVGFPTTPFPSLGKIVAAAGGTLSKVTQVLPDKHICSITSVPVDPPIANGDANQVPFEHASDDSTTSI</sequence>
<evidence type="ECO:0000259" key="3">
    <source>
        <dbReference type="Pfam" id="PF04195"/>
    </source>
</evidence>
<organism evidence="4 5">
    <name type="scientific">Tanacetum coccineum</name>
    <dbReference type="NCBI Taxonomy" id="301880"/>
    <lineage>
        <taxon>Eukaryota</taxon>
        <taxon>Viridiplantae</taxon>
        <taxon>Streptophyta</taxon>
        <taxon>Embryophyta</taxon>
        <taxon>Tracheophyta</taxon>
        <taxon>Spermatophyta</taxon>
        <taxon>Magnoliopsida</taxon>
        <taxon>eudicotyledons</taxon>
        <taxon>Gunneridae</taxon>
        <taxon>Pentapetalae</taxon>
        <taxon>asterids</taxon>
        <taxon>campanulids</taxon>
        <taxon>Asterales</taxon>
        <taxon>Asteraceae</taxon>
        <taxon>Asteroideae</taxon>
        <taxon>Anthemideae</taxon>
        <taxon>Anthemidinae</taxon>
        <taxon>Tanacetum</taxon>
    </lineage>
</organism>
<accession>A0ABQ5CAY3</accession>
<protein>
    <recommendedName>
        <fullName evidence="3">Transposase (putative) gypsy type domain-containing protein</fullName>
    </recommendedName>
</protein>